<proteinExistence type="inferred from homology"/>
<dbReference type="GO" id="GO:0009847">
    <property type="term" value="P:spore germination"/>
    <property type="evidence" value="ECO:0007669"/>
    <property type="project" value="InterPro"/>
</dbReference>
<dbReference type="InterPro" id="IPR004995">
    <property type="entry name" value="Spore_Ger"/>
</dbReference>
<feature type="transmembrane region" description="Helical" evidence="3">
    <location>
        <begin position="298"/>
        <end position="320"/>
    </location>
</feature>
<keyword evidence="2 3" id="KW-0472">Membrane</keyword>
<dbReference type="AlphaFoldDB" id="A0A926HWT5"/>
<dbReference type="PANTHER" id="PTHR22550:SF5">
    <property type="entry name" value="LEUCINE ZIPPER PROTEIN 4"/>
    <property type="match status" value="1"/>
</dbReference>
<dbReference type="EMBL" id="JACRSS010000003">
    <property type="protein sequence ID" value="MBC8538683.1"/>
    <property type="molecule type" value="Genomic_DNA"/>
</dbReference>
<keyword evidence="3" id="KW-0812">Transmembrane</keyword>
<protein>
    <submittedName>
        <fullName evidence="4">Spore germination protein</fullName>
    </submittedName>
</protein>
<keyword evidence="3" id="KW-1133">Transmembrane helix</keyword>
<organism evidence="4 5">
    <name type="scientific">Guopingia tenuis</name>
    <dbReference type="NCBI Taxonomy" id="2763656"/>
    <lineage>
        <taxon>Bacteria</taxon>
        <taxon>Bacillati</taxon>
        <taxon>Bacillota</taxon>
        <taxon>Clostridia</taxon>
        <taxon>Christensenellales</taxon>
        <taxon>Christensenellaceae</taxon>
        <taxon>Guopingia</taxon>
    </lineage>
</organism>
<feature type="transmembrane region" description="Helical" evidence="3">
    <location>
        <begin position="340"/>
        <end position="358"/>
    </location>
</feature>
<dbReference type="Proteomes" id="UP000617951">
    <property type="component" value="Unassembled WGS sequence"/>
</dbReference>
<dbReference type="InterPro" id="IPR050768">
    <property type="entry name" value="UPF0353/GerABKA_families"/>
</dbReference>
<evidence type="ECO:0000256" key="2">
    <source>
        <dbReference type="ARBA" id="ARBA00023136"/>
    </source>
</evidence>
<comment type="similarity">
    <text evidence="1">Belongs to the GerABKA family.</text>
</comment>
<feature type="transmembrane region" description="Helical" evidence="3">
    <location>
        <begin position="391"/>
        <end position="409"/>
    </location>
</feature>
<dbReference type="RefSeq" id="WP_249280399.1">
    <property type="nucleotide sequence ID" value="NZ_JACRSS010000003.1"/>
</dbReference>
<evidence type="ECO:0000313" key="5">
    <source>
        <dbReference type="Proteomes" id="UP000617951"/>
    </source>
</evidence>
<comment type="caution">
    <text evidence="4">The sequence shown here is derived from an EMBL/GenBank/DDBJ whole genome shotgun (WGS) entry which is preliminary data.</text>
</comment>
<evidence type="ECO:0000313" key="4">
    <source>
        <dbReference type="EMBL" id="MBC8538683.1"/>
    </source>
</evidence>
<gene>
    <name evidence="4" type="ORF">H8693_07015</name>
</gene>
<keyword evidence="5" id="KW-1185">Reference proteome</keyword>
<dbReference type="PIRSF" id="PIRSF005690">
    <property type="entry name" value="GerBA"/>
    <property type="match status" value="1"/>
</dbReference>
<evidence type="ECO:0000256" key="3">
    <source>
        <dbReference type="SAM" id="Phobius"/>
    </source>
</evidence>
<feature type="transmembrane region" description="Helical" evidence="3">
    <location>
        <begin position="421"/>
        <end position="446"/>
    </location>
</feature>
<name>A0A926HWT5_9FIRM</name>
<evidence type="ECO:0000256" key="1">
    <source>
        <dbReference type="ARBA" id="ARBA00005278"/>
    </source>
</evidence>
<accession>A0A926HWT5</accession>
<reference evidence="4" key="1">
    <citation type="submission" date="2020-08" db="EMBL/GenBank/DDBJ databases">
        <title>Genome public.</title>
        <authorList>
            <person name="Liu C."/>
            <person name="Sun Q."/>
        </authorList>
    </citation>
    <scope>NUCLEOTIDE SEQUENCE</scope>
    <source>
        <strain evidence="4">NSJ-63</strain>
    </source>
</reference>
<sequence length="487" mass="54583">MFRNSRNDGEITKTIHKNIEKNYQQLMETFENCFDIVKRRLTNIEGRKVIVTFSDGLVTKDSIAENVIRPFLGFSFDKEGFSPRNLEDLKEKLLTAVDIKPEADFQKAVTKCLSGDTVVFVDGYDQALIIQTRGWPNRGIPKPDTQQAVRGPKEGFTETLLFNVALLRRKIRSPKLKTEILQKGNLTQTDICMVYLEGAVQEELVEKVRKRLQDIDVEYILESGHIEQLIEDNPRTVFSTIGNNEKPDIVAAKLIKGRVAVIVDGTPFVLTIPMLFTETFQVVEDYYTRPYYANFLRILRVIAYVLTIMLPGIYVALVTYHQEMIPDQLLETLIRASEGVPMQPAVEMFIMLLLYELLRESLLRLPASLGSTVGIVGVLIIGEAAVGANLIGAPSVVIAAMTFITSAVVNSAIDSIAILRILLLVLAAAFGVYGILIGLFMILAHLCTLRSFGYPYMLPLAPIRWKGLKDSVIRTSTKQILKRKGLL</sequence>
<dbReference type="Pfam" id="PF03323">
    <property type="entry name" value="GerA"/>
    <property type="match status" value="1"/>
</dbReference>
<dbReference type="PANTHER" id="PTHR22550">
    <property type="entry name" value="SPORE GERMINATION PROTEIN"/>
    <property type="match status" value="1"/>
</dbReference>
<dbReference type="GO" id="GO:0016020">
    <property type="term" value="C:membrane"/>
    <property type="evidence" value="ECO:0007669"/>
    <property type="project" value="InterPro"/>
</dbReference>
<feature type="transmembrane region" description="Helical" evidence="3">
    <location>
        <begin position="365"/>
        <end position="385"/>
    </location>
</feature>